<reference evidence="2" key="1">
    <citation type="journal article" date="2019" name="Int. J. Syst. Evol. Microbiol.">
        <title>The Global Catalogue of Microorganisms (GCM) 10K type strain sequencing project: providing services to taxonomists for standard genome sequencing and annotation.</title>
        <authorList>
            <consortium name="The Broad Institute Genomics Platform"/>
            <consortium name="The Broad Institute Genome Sequencing Center for Infectious Disease"/>
            <person name="Wu L."/>
            <person name="Ma J."/>
        </authorList>
    </citation>
    <scope>NUCLEOTIDE SEQUENCE [LARGE SCALE GENOMIC DNA]</scope>
    <source>
        <strain evidence="2">CGMCC 1.15043</strain>
    </source>
</reference>
<evidence type="ECO:0000313" key="1">
    <source>
        <dbReference type="EMBL" id="GFZ84348.1"/>
    </source>
</evidence>
<dbReference type="RefSeq" id="WP_189013031.1">
    <property type="nucleotide sequence ID" value="NZ_BMHE01000015.1"/>
</dbReference>
<keyword evidence="2" id="KW-1185">Reference proteome</keyword>
<comment type="caution">
    <text evidence="1">The sequence shown here is derived from an EMBL/GenBank/DDBJ whole genome shotgun (WGS) entry which is preliminary data.</text>
</comment>
<sequence length="133" mass="14899">MNNSDFIQIKSLEGDLKMSHKKRDLGLTVSTKELILHKPHINYYFKLEHIVSIVPYDSSALKSITFINKSSGNQEAVHMATGSEHYRIYVQAATIHNRSGLFELGPTDVIIPIHPTVLNTIAECLQQNGLTIV</sequence>
<gene>
    <name evidence="1" type="ORF">GCM10008018_33140</name>
</gene>
<protein>
    <submittedName>
        <fullName evidence="1">Uncharacterized protein</fullName>
    </submittedName>
</protein>
<name>A0ABQ1ERR7_9BACL</name>
<accession>A0ABQ1ERR7</accession>
<organism evidence="1 2">
    <name type="scientific">Paenibacillus marchantiophytorum</name>
    <dbReference type="NCBI Taxonomy" id="1619310"/>
    <lineage>
        <taxon>Bacteria</taxon>
        <taxon>Bacillati</taxon>
        <taxon>Bacillota</taxon>
        <taxon>Bacilli</taxon>
        <taxon>Bacillales</taxon>
        <taxon>Paenibacillaceae</taxon>
        <taxon>Paenibacillus</taxon>
    </lineage>
</organism>
<dbReference type="Proteomes" id="UP000615455">
    <property type="component" value="Unassembled WGS sequence"/>
</dbReference>
<evidence type="ECO:0000313" key="2">
    <source>
        <dbReference type="Proteomes" id="UP000615455"/>
    </source>
</evidence>
<proteinExistence type="predicted"/>
<dbReference type="EMBL" id="BMHE01000015">
    <property type="protein sequence ID" value="GFZ84348.1"/>
    <property type="molecule type" value="Genomic_DNA"/>
</dbReference>